<name>A0A8W8NQY7_MAGGI</name>
<keyword evidence="3" id="KW-1185">Reference proteome</keyword>
<proteinExistence type="predicted"/>
<feature type="domain" description="Mutator-like transposase" evidence="1">
    <location>
        <begin position="2"/>
        <end position="58"/>
    </location>
</feature>
<protein>
    <recommendedName>
        <fullName evidence="1">Mutator-like transposase domain-containing protein</fullName>
    </recommendedName>
</protein>
<reference evidence="2" key="1">
    <citation type="submission" date="2022-08" db="UniProtKB">
        <authorList>
            <consortium name="EnsemblMetazoa"/>
        </authorList>
    </citation>
    <scope>IDENTIFICATION</scope>
    <source>
        <strain evidence="2">05x7-T-G4-1.051#20</strain>
    </source>
</reference>
<dbReference type="Proteomes" id="UP000005408">
    <property type="component" value="Unassembled WGS sequence"/>
</dbReference>
<dbReference type="Pfam" id="PF20700">
    <property type="entry name" value="Mutator"/>
    <property type="match status" value="1"/>
</dbReference>
<accession>A0A8W8NQY7</accession>
<dbReference type="InterPro" id="IPR049012">
    <property type="entry name" value="Mutator_transp_dom"/>
</dbReference>
<organism evidence="2 3">
    <name type="scientific">Magallana gigas</name>
    <name type="common">Pacific oyster</name>
    <name type="synonym">Crassostrea gigas</name>
    <dbReference type="NCBI Taxonomy" id="29159"/>
    <lineage>
        <taxon>Eukaryota</taxon>
        <taxon>Metazoa</taxon>
        <taxon>Spiralia</taxon>
        <taxon>Lophotrochozoa</taxon>
        <taxon>Mollusca</taxon>
        <taxon>Bivalvia</taxon>
        <taxon>Autobranchia</taxon>
        <taxon>Pteriomorphia</taxon>
        <taxon>Ostreida</taxon>
        <taxon>Ostreoidea</taxon>
        <taxon>Ostreidae</taxon>
        <taxon>Magallana</taxon>
    </lineage>
</organism>
<sequence>MANASCKRNLANEVALTDSHEDGIVVSFDGAWQKRGTGRAYNSLTCHASLIGNKTGRKSINSCDGQ</sequence>
<dbReference type="EnsemblMetazoa" id="G7504.2">
    <property type="protein sequence ID" value="G7504.2:cds"/>
    <property type="gene ID" value="G7504"/>
</dbReference>
<evidence type="ECO:0000313" key="3">
    <source>
        <dbReference type="Proteomes" id="UP000005408"/>
    </source>
</evidence>
<evidence type="ECO:0000313" key="2">
    <source>
        <dbReference type="EnsemblMetazoa" id="G7504.2:cds"/>
    </source>
</evidence>
<evidence type="ECO:0000259" key="1">
    <source>
        <dbReference type="Pfam" id="PF20700"/>
    </source>
</evidence>
<dbReference type="AlphaFoldDB" id="A0A8W8NQY7"/>